<dbReference type="InterPro" id="IPR035625">
    <property type="entry name" value="Tfc3-like_eWH"/>
</dbReference>
<comment type="caution">
    <text evidence="13">The sequence shown here is derived from an EMBL/GenBank/DDBJ whole genome shotgun (WGS) entry which is preliminary data.</text>
</comment>
<dbReference type="GO" id="GO:0006384">
    <property type="term" value="P:transcription initiation at RNA polymerase III promoter"/>
    <property type="evidence" value="ECO:0007669"/>
    <property type="project" value="InterPro"/>
</dbReference>
<evidence type="ECO:0000256" key="2">
    <source>
        <dbReference type="ARBA" id="ARBA00022553"/>
    </source>
</evidence>
<accession>A0AAV8H615</accession>
<evidence type="ECO:0000313" key="13">
    <source>
        <dbReference type="EMBL" id="KAJ4812110.1"/>
    </source>
</evidence>
<feature type="domain" description="DUF7647" evidence="12">
    <location>
        <begin position="668"/>
        <end position="845"/>
    </location>
</feature>
<dbReference type="Pfam" id="PF24101">
    <property type="entry name" value="WHD_GTF3C1"/>
    <property type="match status" value="1"/>
</dbReference>
<feature type="domain" description="DUF7645" evidence="10">
    <location>
        <begin position="846"/>
        <end position="904"/>
    </location>
</feature>
<evidence type="ECO:0000256" key="5">
    <source>
        <dbReference type="ARBA" id="ARBA00023242"/>
    </source>
</evidence>
<feature type="domain" description="General transcription factor 3C polypeptide 1 winged-helix" evidence="7">
    <location>
        <begin position="1"/>
        <end position="100"/>
    </location>
</feature>
<dbReference type="InterPro" id="IPR007309">
    <property type="entry name" value="TFIIIC_Bblock-bd"/>
</dbReference>
<organism evidence="13 14">
    <name type="scientific">Rhynchospora pubera</name>
    <dbReference type="NCBI Taxonomy" id="906938"/>
    <lineage>
        <taxon>Eukaryota</taxon>
        <taxon>Viridiplantae</taxon>
        <taxon>Streptophyta</taxon>
        <taxon>Embryophyta</taxon>
        <taxon>Tracheophyta</taxon>
        <taxon>Spermatophyta</taxon>
        <taxon>Magnoliopsida</taxon>
        <taxon>Liliopsida</taxon>
        <taxon>Poales</taxon>
        <taxon>Cyperaceae</taxon>
        <taxon>Cyperoideae</taxon>
        <taxon>Rhynchosporeae</taxon>
        <taxon>Rhynchospora</taxon>
    </lineage>
</organism>
<dbReference type="CDD" id="cd16169">
    <property type="entry name" value="Tau138_eWH"/>
    <property type="match status" value="1"/>
</dbReference>
<keyword evidence="4" id="KW-0804">Transcription</keyword>
<comment type="subcellular location">
    <subcellularLocation>
        <location evidence="1">Nucleus</location>
    </subcellularLocation>
</comment>
<dbReference type="InterPro" id="IPR056467">
    <property type="entry name" value="eWH_GTF3C1"/>
</dbReference>
<dbReference type="GO" id="GO:0003677">
    <property type="term" value="F:DNA binding"/>
    <property type="evidence" value="ECO:0007669"/>
    <property type="project" value="UniProtKB-KW"/>
</dbReference>
<feature type="domain" description="DUF7599" evidence="9">
    <location>
        <begin position="224"/>
        <end position="302"/>
    </location>
</feature>
<dbReference type="GO" id="GO:0000127">
    <property type="term" value="C:transcription factor TFIIIC complex"/>
    <property type="evidence" value="ECO:0007669"/>
    <property type="project" value="InterPro"/>
</dbReference>
<proteinExistence type="predicted"/>
<evidence type="ECO:0000259" key="6">
    <source>
        <dbReference type="Pfam" id="PF04182"/>
    </source>
</evidence>
<dbReference type="InterPro" id="IPR056064">
    <property type="entry name" value="DUF7647"/>
</dbReference>
<keyword evidence="2" id="KW-0597">Phosphoprotein</keyword>
<reference evidence="13" key="1">
    <citation type="submission" date="2022-08" db="EMBL/GenBank/DDBJ databases">
        <authorList>
            <person name="Marques A."/>
        </authorList>
    </citation>
    <scope>NUCLEOTIDE SEQUENCE</scope>
    <source>
        <strain evidence="13">RhyPub2mFocal</strain>
        <tissue evidence="13">Leaves</tissue>
    </source>
</reference>
<protein>
    <submittedName>
        <fullName evidence="13">B-block binding subunit of TFIIIC</fullName>
    </submittedName>
</protein>
<gene>
    <name evidence="13" type="ORF">LUZ62_024676</name>
</gene>
<dbReference type="Pfam" id="PF23704">
    <property type="entry name" value="WHD_GTF3C1_N"/>
    <property type="match status" value="1"/>
</dbReference>
<evidence type="ECO:0000259" key="12">
    <source>
        <dbReference type="Pfam" id="PF24658"/>
    </source>
</evidence>
<sequence length="1679" mass="189077">MDSLVSAALEEICSHSAAGTILPELWPPLVQSASAKGLLGTTVKQALWTRLLALPVLNFELNGSPVVPSDPSIQSVDEADRLRLRVIADDNTRKNYLGIYDLKHCEISKMQMSTLEEVGAARYKGVTQRDLCDKFGKKGNNFHYVVRFLESQRLIMRQSTLVREKKQGEHVDSGDPTSVVSTKSLYLPRYGTRLNLNSQQRIEIVKPNWNGEGDDVNEEVSIEDPRPAMKAICDKLEEAKGKVLVVSDIKLALGYRLNRGHKDWTFISNKLKAASLVEEFRAKVEGKEVSCLRLLRSFNEDEIQIKLGISNSKGKGKSGEVTDQFVELPLEQRLYDLIESEGSKGITINEIASRLGLRGKKLETPMAILRVRFNMVWESETVDKVKQYRIWTRKNYAIYQSASTCRNSEMVPSTEEETLFQSTGLPQTNPDNSLAVVVHNLENSELDCGVAEQPVESSGALTLSASKGTERKKDWRYQFASTNSSAAMREQRILQKLKDERFLLVVELHKWLESLDKQKSSSMDKKTLMRSLNKLQQEGKCKCIKVSMPGATNCCRNRLTDVILQPSADSSSAELLDLVQKRFRKFEVENRRNGIAKTRQNHNSVHAVEMPTTKLLVRPRDENVFILAMRANGFLIAKMIRAKLLHKFIWGCVNGLPGQGDTSGSEERESCQLFDRDKVIKEMPLELFLQVVGSAKKIDNMVSKCRLGLKLSELSLKDYKSLLNYNATARLSRIIDMLRRLKLIRLVRCSEPTDDTCKTPATVLNDALELRPHIEEPFLKTLPSTSVRSGSQPMIRHDFILSKEEAVDAYWQTLEYCYATANYTNVAHAFPASAVPEVCMKRAWTSLWVMTTEQRTQLLERLKNAGIEKIPFEECVQIARELNLTVEQVLRVSRERRYSCRKLKTKESGETDMVSASVATRKRKRSASQFGSVYGLFRRRPVRGQRFSWTDESDRKLIMQYTRKRVVMGARIHRVDWSSLSDLPAPPATCRRRMAWLKSQKNIRRVLMRLCNHLSIRYAKYLEILRIKRNELAEEDLEGSFDPGQIKFCWDDFEDPEVKKVLDEVLEYRKLAKLANLSKEKPVSQGVKKGVPPGSTSEKQKINEDADFTCTRDRRKENFERRFGDILNSRGEIVKRTVKKSLAVANAVELLKLVFLSTAASENVQASVAATLQLYSESDIFTALTYLRDKNYMVVGQGNQPFIFSRKFFYSASSSPFPIGTGKRARELSSLLNQQEDALRVEGVSLSSDLQCGETIHLLSLASSGELNITPCVPEEGIGEPDEQEVPSPSVCLTDQSENVNNHKRRFDEADLGDGGERSKKVKHVDARFLTRKVKGFPGIRVRVTREVAPLDYHATSVLAEERFDSISAALSCGTKNQHELLASAVMTTGESCLDDMKAHFSAISATDISSDVFRSVLSLIHQAGESGVSMEEISDAIRPQGHAAELIVERLRHLGLLSRSGSNFCHVNGYDRVQVLDSSFRSKYHINSHTSLKGNKQALVKSQISNFGASTNPDLAAPTISLGECHKATIIDGQNAQAEGVRECESNEKEENEKEREVEFACPSHVSWPILPWLNGDGSVNRTLYEALTRRILGTVLQKPGILEEEIIRTMDVLNPQSCRRLLETLVSEKHLTVRRLYEAPSGPPSILRGLFASSRSTEQSSVCRKHIFANPLSTFLL</sequence>
<feature type="domain" description="GTF3C1 extended winged-helix" evidence="8">
    <location>
        <begin position="485"/>
        <end position="591"/>
    </location>
</feature>
<evidence type="ECO:0000259" key="7">
    <source>
        <dbReference type="Pfam" id="PF23704"/>
    </source>
</evidence>
<keyword evidence="14" id="KW-1185">Reference proteome</keyword>
<dbReference type="InterPro" id="IPR044210">
    <property type="entry name" value="Tfc3-like"/>
</dbReference>
<dbReference type="InterPro" id="IPR056020">
    <property type="entry name" value="DUF7599"/>
</dbReference>
<keyword evidence="3" id="KW-0238">DNA-binding</keyword>
<evidence type="ECO:0000259" key="8">
    <source>
        <dbReference type="Pfam" id="PF24101"/>
    </source>
</evidence>
<evidence type="ECO:0000313" key="14">
    <source>
        <dbReference type="Proteomes" id="UP001140206"/>
    </source>
</evidence>
<evidence type="ECO:0000256" key="1">
    <source>
        <dbReference type="ARBA" id="ARBA00004123"/>
    </source>
</evidence>
<dbReference type="GO" id="GO:0042791">
    <property type="term" value="P:5S class rRNA transcription by RNA polymerase III"/>
    <property type="evidence" value="ECO:0007669"/>
    <property type="project" value="TreeGrafter"/>
</dbReference>
<dbReference type="EMBL" id="JAMFTS010000001">
    <property type="protein sequence ID" value="KAJ4812110.1"/>
    <property type="molecule type" value="Genomic_DNA"/>
</dbReference>
<name>A0AAV8H615_9POAL</name>
<dbReference type="Pfam" id="PF24658">
    <property type="entry name" value="DUF7647"/>
    <property type="match status" value="1"/>
</dbReference>
<keyword evidence="5" id="KW-0539">Nucleus</keyword>
<dbReference type="InterPro" id="IPR056062">
    <property type="entry name" value="DUF7645"/>
</dbReference>
<evidence type="ECO:0000259" key="10">
    <source>
        <dbReference type="Pfam" id="PF24655"/>
    </source>
</evidence>
<dbReference type="PANTHER" id="PTHR15180:SF1">
    <property type="entry name" value="GENERAL TRANSCRIPTION FACTOR 3C POLYPEPTIDE 1"/>
    <property type="match status" value="1"/>
</dbReference>
<dbReference type="GO" id="GO:0005634">
    <property type="term" value="C:nucleus"/>
    <property type="evidence" value="ECO:0007669"/>
    <property type="project" value="UniProtKB-SubCell"/>
</dbReference>
<dbReference type="Pfam" id="PF04182">
    <property type="entry name" value="B-block_TFIIIC"/>
    <property type="match status" value="1"/>
</dbReference>
<dbReference type="Pfam" id="PF24538">
    <property type="entry name" value="DUF7599"/>
    <property type="match status" value="1"/>
</dbReference>
<dbReference type="PANTHER" id="PTHR15180">
    <property type="entry name" value="GENERAL TRANSCRIPTION FACTOR 3C POLYPEPTIDE 1"/>
    <property type="match status" value="1"/>
</dbReference>
<dbReference type="Proteomes" id="UP001140206">
    <property type="component" value="Chromosome 1"/>
</dbReference>
<evidence type="ECO:0000256" key="4">
    <source>
        <dbReference type="ARBA" id="ARBA00023163"/>
    </source>
</evidence>
<evidence type="ECO:0000259" key="9">
    <source>
        <dbReference type="Pfam" id="PF24538"/>
    </source>
</evidence>
<dbReference type="Pfam" id="PF24657">
    <property type="entry name" value="DUF7646"/>
    <property type="match status" value="1"/>
</dbReference>
<evidence type="ECO:0000259" key="11">
    <source>
        <dbReference type="Pfam" id="PF24657"/>
    </source>
</evidence>
<dbReference type="InterPro" id="IPR056063">
    <property type="entry name" value="DUF7646"/>
</dbReference>
<feature type="domain" description="B-block binding subunit of TFIIIC" evidence="6">
    <location>
        <begin position="109"/>
        <end position="190"/>
    </location>
</feature>
<feature type="domain" description="DUF7646" evidence="11">
    <location>
        <begin position="316"/>
        <end position="397"/>
    </location>
</feature>
<evidence type="ECO:0000256" key="3">
    <source>
        <dbReference type="ARBA" id="ARBA00023125"/>
    </source>
</evidence>
<dbReference type="Pfam" id="PF24655">
    <property type="entry name" value="DUF7645"/>
    <property type="match status" value="1"/>
</dbReference>
<dbReference type="InterPro" id="IPR056428">
    <property type="entry name" value="WH_GTF3C1"/>
</dbReference>